<dbReference type="InterPro" id="IPR013826">
    <property type="entry name" value="Topo_IA_cen_sub3"/>
</dbReference>
<protein>
    <submittedName>
        <fullName evidence="3">DNA topoisomerase I</fullName>
        <ecNumber evidence="3">5.99.1.2</ecNumber>
    </submittedName>
</protein>
<reference evidence="3" key="1">
    <citation type="submission" date="2020-02" db="EMBL/GenBank/DDBJ databases">
        <authorList>
            <person name="Meier V. D."/>
        </authorList>
    </citation>
    <scope>NUCLEOTIDE SEQUENCE</scope>
    <source>
        <strain evidence="3">AVDCRST_MAG90</strain>
    </source>
</reference>
<gene>
    <name evidence="3" type="ORF">AVDCRST_MAG90-2245</name>
</gene>
<dbReference type="InterPro" id="IPR013497">
    <property type="entry name" value="Topo_IA_cen"/>
</dbReference>
<sequence length="205" mass="22492">GLITYMRTDSTHLSGDAIQMARSFIKNEFGDRYLPEKPNFYASSNKSAQEAHEAIRPTDATYTPAAARAKLGAERSIDRSPTLQHRMRSEQEGARRLLVLPHPQSMGPDAGHPCQAIALADGQTGLRIALASREGCSWDEPVPELCIGRCDRPREAVDRFNGQARFDRRDELKGSGPVASGPQAEHVGDDVGFGKHGRPRLSDEM</sequence>
<dbReference type="GO" id="GO:0006265">
    <property type="term" value="P:DNA topological change"/>
    <property type="evidence" value="ECO:0007669"/>
    <property type="project" value="InterPro"/>
</dbReference>
<accession>A0A6J4M1D4</accession>
<dbReference type="PANTHER" id="PTHR42785">
    <property type="entry name" value="DNA TOPOISOMERASE, TYPE IA, CORE"/>
    <property type="match status" value="1"/>
</dbReference>
<dbReference type="GO" id="GO:0003677">
    <property type="term" value="F:DNA binding"/>
    <property type="evidence" value="ECO:0007669"/>
    <property type="project" value="InterPro"/>
</dbReference>
<evidence type="ECO:0000256" key="1">
    <source>
        <dbReference type="SAM" id="MobiDB-lite"/>
    </source>
</evidence>
<dbReference type="InterPro" id="IPR000380">
    <property type="entry name" value="Topo_IA"/>
</dbReference>
<dbReference type="EC" id="5.99.1.2" evidence="3"/>
<dbReference type="SUPFAM" id="SSF56712">
    <property type="entry name" value="Prokaryotic type I DNA topoisomerase"/>
    <property type="match status" value="1"/>
</dbReference>
<dbReference type="PANTHER" id="PTHR42785:SF1">
    <property type="entry name" value="DNA TOPOISOMERASE"/>
    <property type="match status" value="1"/>
</dbReference>
<dbReference type="Gene3D" id="1.10.290.10">
    <property type="entry name" value="Topoisomerase I, domain 4"/>
    <property type="match status" value="1"/>
</dbReference>
<feature type="region of interest" description="Disordered" evidence="1">
    <location>
        <begin position="162"/>
        <end position="205"/>
    </location>
</feature>
<name>A0A6J4M1D4_9HYPH</name>
<proteinExistence type="predicted"/>
<feature type="domain" description="Topo IA-type catalytic" evidence="2">
    <location>
        <begin position="1"/>
        <end position="205"/>
    </location>
</feature>
<keyword evidence="3" id="KW-0413">Isomerase</keyword>
<feature type="non-terminal residue" evidence="3">
    <location>
        <position position="1"/>
    </location>
</feature>
<dbReference type="PROSITE" id="PS52039">
    <property type="entry name" value="TOPO_IA_2"/>
    <property type="match status" value="1"/>
</dbReference>
<dbReference type="AlphaFoldDB" id="A0A6J4M1D4"/>
<dbReference type="InterPro" id="IPR023405">
    <property type="entry name" value="Topo_IA_core_domain"/>
</dbReference>
<dbReference type="GO" id="GO:0003917">
    <property type="term" value="F:DNA topoisomerase type I (single strand cut, ATP-independent) activity"/>
    <property type="evidence" value="ECO:0007669"/>
    <property type="project" value="InterPro"/>
</dbReference>
<dbReference type="EMBL" id="CADCUC010000447">
    <property type="protein sequence ID" value="CAA9347295.1"/>
    <property type="molecule type" value="Genomic_DNA"/>
</dbReference>
<dbReference type="Pfam" id="PF01131">
    <property type="entry name" value="Topoisom_bac"/>
    <property type="match status" value="1"/>
</dbReference>
<evidence type="ECO:0000259" key="2">
    <source>
        <dbReference type="PROSITE" id="PS52039"/>
    </source>
</evidence>
<organism evidence="3">
    <name type="scientific">uncultured Microvirga sp</name>
    <dbReference type="NCBI Taxonomy" id="412392"/>
    <lineage>
        <taxon>Bacteria</taxon>
        <taxon>Pseudomonadati</taxon>
        <taxon>Pseudomonadota</taxon>
        <taxon>Alphaproteobacteria</taxon>
        <taxon>Hyphomicrobiales</taxon>
        <taxon>Methylobacteriaceae</taxon>
        <taxon>Microvirga</taxon>
        <taxon>environmental samples</taxon>
    </lineage>
</organism>
<evidence type="ECO:0000313" key="3">
    <source>
        <dbReference type="EMBL" id="CAA9347295.1"/>
    </source>
</evidence>